<proteinExistence type="predicted"/>
<sequence length="90" mass="9825">MKDGILRPEWSYNPSRIGDETPGTVGAGVLRRGLEAHGKAAKPQRLLHVRRHHDAAAVGAAPRRLVGPQRLLLLPAPEHQAHLSSSLLFF</sequence>
<dbReference type="EMBL" id="HG996466">
    <property type="protein sequence ID" value="CAG1858206.1"/>
    <property type="molecule type" value="Genomic_DNA"/>
</dbReference>
<organism evidence="1">
    <name type="scientific">Musa acuminata subsp. malaccensis</name>
    <name type="common">Wild banana</name>
    <name type="synonym">Musa malaccensis</name>
    <dbReference type="NCBI Taxonomy" id="214687"/>
    <lineage>
        <taxon>Eukaryota</taxon>
        <taxon>Viridiplantae</taxon>
        <taxon>Streptophyta</taxon>
        <taxon>Embryophyta</taxon>
        <taxon>Tracheophyta</taxon>
        <taxon>Spermatophyta</taxon>
        <taxon>Magnoliopsida</taxon>
        <taxon>Liliopsida</taxon>
        <taxon>Zingiberales</taxon>
        <taxon>Musaceae</taxon>
        <taxon>Musa</taxon>
    </lineage>
</organism>
<reference evidence="1" key="1">
    <citation type="submission" date="2021-03" db="EMBL/GenBank/DDBJ databases">
        <authorList>
            <consortium name="Genoscope - CEA"/>
            <person name="William W."/>
        </authorList>
    </citation>
    <scope>NUCLEOTIDE SEQUENCE</scope>
    <source>
        <strain evidence="1">Doubled-haploid Pahang</strain>
    </source>
</reference>
<dbReference type="AlphaFoldDB" id="A0A8D7FJM0"/>
<gene>
    <name evidence="1" type="ORF">GSMUA_285010.1</name>
</gene>
<feature type="non-terminal residue" evidence="1">
    <location>
        <position position="90"/>
    </location>
</feature>
<name>A0A8D7FJM0_MUSAM</name>
<protein>
    <submittedName>
        <fullName evidence="1">(wild Malaysian banana) hypothetical protein</fullName>
    </submittedName>
</protein>
<evidence type="ECO:0000313" key="1">
    <source>
        <dbReference type="EMBL" id="CAG1858206.1"/>
    </source>
</evidence>
<accession>A0A8D7FJM0</accession>